<dbReference type="InterPro" id="IPR012902">
    <property type="entry name" value="N_methyl_site"/>
</dbReference>
<dbReference type="PANTHER" id="PTHR30093">
    <property type="entry name" value="GENERAL SECRETION PATHWAY PROTEIN G"/>
    <property type="match status" value="1"/>
</dbReference>
<evidence type="ECO:0000256" key="3">
    <source>
        <dbReference type="RuleBase" id="RU000389"/>
    </source>
</evidence>
<dbReference type="Proteomes" id="UP000192491">
    <property type="component" value="Unassembled WGS sequence"/>
</dbReference>
<comment type="similarity">
    <text evidence="1 3">Belongs to the N-Me-Phe pilin family.</text>
</comment>
<organism evidence="5 6">
    <name type="scientific">Thiothrix lacustris</name>
    <dbReference type="NCBI Taxonomy" id="525917"/>
    <lineage>
        <taxon>Bacteria</taxon>
        <taxon>Pseudomonadati</taxon>
        <taxon>Pseudomonadota</taxon>
        <taxon>Gammaproteobacteria</taxon>
        <taxon>Thiotrichales</taxon>
        <taxon>Thiotrichaceae</taxon>
        <taxon>Thiothrix</taxon>
    </lineage>
</organism>
<dbReference type="AlphaFoldDB" id="A0A1Y1QPY7"/>
<evidence type="ECO:0000256" key="2">
    <source>
        <dbReference type="ARBA" id="ARBA00022481"/>
    </source>
</evidence>
<evidence type="ECO:0000313" key="6">
    <source>
        <dbReference type="Proteomes" id="UP000192491"/>
    </source>
</evidence>
<sequence length="154" mass="16938">MKSNKKKYKGFTLIELMIVVTIIGILVAIALPAYQNYTIRAKTAEAMQFADSAKTIMWESYFATGSMPSDSEPIITDMENMLMSSQFINNAIYTKHNSDHADIVITLKNMGSDVAIGNNSLIFDFFATAGNITLNCNGGSLKQIYRPSSCRIGS</sequence>
<dbReference type="InterPro" id="IPR001082">
    <property type="entry name" value="Pilin"/>
</dbReference>
<reference evidence="5 6" key="1">
    <citation type="submission" date="2017-01" db="EMBL/GenBank/DDBJ databases">
        <title>Novel large sulfur bacteria in the metagenomes of groundwater-fed chemosynthetic microbial mats in the Lake Huron basin.</title>
        <authorList>
            <person name="Sharrar A.M."/>
            <person name="Flood B.E."/>
            <person name="Bailey J.V."/>
            <person name="Jones D.S."/>
            <person name="Biddanda B."/>
            <person name="Ruberg S.A."/>
            <person name="Marcus D.N."/>
            <person name="Dick G.J."/>
        </authorList>
    </citation>
    <scope>NUCLEOTIDE SEQUENCE [LARGE SCALE GENOMIC DNA]</scope>
    <source>
        <strain evidence="5">A8</strain>
    </source>
</reference>
<keyword evidence="3" id="KW-0281">Fimbrium</keyword>
<dbReference type="InterPro" id="IPR045584">
    <property type="entry name" value="Pilin-like"/>
</dbReference>
<dbReference type="GO" id="GO:0007155">
    <property type="term" value="P:cell adhesion"/>
    <property type="evidence" value="ECO:0007669"/>
    <property type="project" value="InterPro"/>
</dbReference>
<dbReference type="Pfam" id="PF07963">
    <property type="entry name" value="N_methyl"/>
    <property type="match status" value="1"/>
</dbReference>
<gene>
    <name evidence="5" type="ORF">BWK73_18630</name>
</gene>
<keyword evidence="2" id="KW-0488">Methylation</keyword>
<proteinExistence type="inferred from homology"/>
<keyword evidence="4" id="KW-0472">Membrane</keyword>
<evidence type="ECO:0000313" key="5">
    <source>
        <dbReference type="EMBL" id="OQX11066.1"/>
    </source>
</evidence>
<feature type="transmembrane region" description="Helical" evidence="4">
    <location>
        <begin position="12"/>
        <end position="34"/>
    </location>
</feature>
<dbReference type="Gene3D" id="3.30.700.10">
    <property type="entry name" value="Glycoprotein, Type 4 Pilin"/>
    <property type="match status" value="1"/>
</dbReference>
<protein>
    <recommendedName>
        <fullName evidence="7">Prepilin-type N-terminal cleavage/methylation domain-containing protein</fullName>
    </recommendedName>
</protein>
<evidence type="ECO:0000256" key="4">
    <source>
        <dbReference type="SAM" id="Phobius"/>
    </source>
</evidence>
<dbReference type="PANTHER" id="PTHR30093:SF34">
    <property type="entry name" value="PREPILIN PEPTIDASE-DEPENDENT PROTEIN D"/>
    <property type="match status" value="1"/>
</dbReference>
<evidence type="ECO:0000256" key="1">
    <source>
        <dbReference type="ARBA" id="ARBA00005233"/>
    </source>
</evidence>
<name>A0A1Y1QPY7_9GAMM</name>
<comment type="caution">
    <text evidence="5">The sequence shown here is derived from an EMBL/GenBank/DDBJ whole genome shotgun (WGS) entry which is preliminary data.</text>
</comment>
<dbReference type="EMBL" id="MTEJ01000097">
    <property type="protein sequence ID" value="OQX11066.1"/>
    <property type="molecule type" value="Genomic_DNA"/>
</dbReference>
<accession>A0A1Y1QPY7</accession>
<dbReference type="SUPFAM" id="SSF54523">
    <property type="entry name" value="Pili subunits"/>
    <property type="match status" value="1"/>
</dbReference>
<keyword evidence="4" id="KW-0812">Transmembrane</keyword>
<keyword evidence="4" id="KW-1133">Transmembrane helix</keyword>
<evidence type="ECO:0008006" key="7">
    <source>
        <dbReference type="Google" id="ProtNLM"/>
    </source>
</evidence>
<dbReference type="PROSITE" id="PS00409">
    <property type="entry name" value="PROKAR_NTER_METHYL"/>
    <property type="match status" value="1"/>
</dbReference>
<dbReference type="NCBIfam" id="TIGR02532">
    <property type="entry name" value="IV_pilin_GFxxxE"/>
    <property type="match status" value="1"/>
</dbReference>
<dbReference type="GO" id="GO:0009289">
    <property type="term" value="C:pilus"/>
    <property type="evidence" value="ECO:0007669"/>
    <property type="project" value="InterPro"/>
</dbReference>
<dbReference type="Pfam" id="PF00114">
    <property type="entry name" value="Pilin"/>
    <property type="match status" value="1"/>
</dbReference>